<dbReference type="Proteomes" id="UP000828941">
    <property type="component" value="Chromosome 3"/>
</dbReference>
<gene>
    <name evidence="1" type="ORF">L6164_005313</name>
</gene>
<accession>A0ACB9PPZ3</accession>
<evidence type="ECO:0000313" key="1">
    <source>
        <dbReference type="EMBL" id="KAI4350909.1"/>
    </source>
</evidence>
<dbReference type="EMBL" id="CM039428">
    <property type="protein sequence ID" value="KAI4350909.1"/>
    <property type="molecule type" value="Genomic_DNA"/>
</dbReference>
<evidence type="ECO:0000313" key="2">
    <source>
        <dbReference type="Proteomes" id="UP000828941"/>
    </source>
</evidence>
<organism evidence="1 2">
    <name type="scientific">Bauhinia variegata</name>
    <name type="common">Purple orchid tree</name>
    <name type="synonym">Phanera variegata</name>
    <dbReference type="NCBI Taxonomy" id="167791"/>
    <lineage>
        <taxon>Eukaryota</taxon>
        <taxon>Viridiplantae</taxon>
        <taxon>Streptophyta</taxon>
        <taxon>Embryophyta</taxon>
        <taxon>Tracheophyta</taxon>
        <taxon>Spermatophyta</taxon>
        <taxon>Magnoliopsida</taxon>
        <taxon>eudicotyledons</taxon>
        <taxon>Gunneridae</taxon>
        <taxon>Pentapetalae</taxon>
        <taxon>rosids</taxon>
        <taxon>fabids</taxon>
        <taxon>Fabales</taxon>
        <taxon>Fabaceae</taxon>
        <taxon>Cercidoideae</taxon>
        <taxon>Cercideae</taxon>
        <taxon>Bauhiniinae</taxon>
        <taxon>Bauhinia</taxon>
    </lineage>
</organism>
<proteinExistence type="predicted"/>
<name>A0ACB9PPZ3_BAUVA</name>
<sequence length="391" mass="44853">MHSLKSYLTRSFSPLDGFSSNSARLFLSLFSSLSLPSQASKERSSLFDYLNTNFKLSKSQSAYVSKRVLAVRCPQNPLSVLKFFQQIGFSEDQIQSIVRNHSQLIFSNIEKTLKPKIEFFQRIGFDDSELPKFISKNPDVLICSLNKTLVPAVEAIRKILYNNKDFIRVLHRSGGRILPKYKKVLQSAAFFENVGIVGSQLSILMKRQTWVFTVNECMLKNFISQAVDMGFHSNSKMLVHALLTITGLKIETLRRKLEFLQSFGFSKDESLKMFRGAPNLPRVSEKKLRFGIEFYLHTAMLPKSVLVQQPAILMYSMEDRVIPRYRVFQLILSKNLFKRETKFAAMLGYGEEVFLKRYIFPFGDNAEELLVAYKGHYLEAASKQSSVFQSS</sequence>
<protein>
    <submittedName>
        <fullName evidence="1">Uncharacterized protein</fullName>
    </submittedName>
</protein>
<comment type="caution">
    <text evidence="1">The sequence shown here is derived from an EMBL/GenBank/DDBJ whole genome shotgun (WGS) entry which is preliminary data.</text>
</comment>
<keyword evidence="2" id="KW-1185">Reference proteome</keyword>
<reference evidence="1 2" key="1">
    <citation type="journal article" date="2022" name="DNA Res.">
        <title>Chromosomal-level genome assembly of the orchid tree Bauhinia variegata (Leguminosae; Cercidoideae) supports the allotetraploid origin hypothesis of Bauhinia.</title>
        <authorList>
            <person name="Zhong Y."/>
            <person name="Chen Y."/>
            <person name="Zheng D."/>
            <person name="Pang J."/>
            <person name="Liu Y."/>
            <person name="Luo S."/>
            <person name="Meng S."/>
            <person name="Qian L."/>
            <person name="Wei D."/>
            <person name="Dai S."/>
            <person name="Zhou R."/>
        </authorList>
    </citation>
    <scope>NUCLEOTIDE SEQUENCE [LARGE SCALE GENOMIC DNA]</scope>
    <source>
        <strain evidence="1">BV-YZ2020</strain>
    </source>
</reference>